<dbReference type="InterPro" id="IPR002843">
    <property type="entry name" value="ATPase_V0-cplx_csu/dsu"/>
</dbReference>
<keyword evidence="1" id="KW-0813">Transport</keyword>
<comment type="caution">
    <text evidence="3">The sequence shown here is derived from an EMBL/GenBank/DDBJ whole genome shotgun (WGS) entry which is preliminary data.</text>
</comment>
<name>X1P6G5_9ZZZZ</name>
<dbReference type="Gene3D" id="1.10.132.50">
    <property type="entry name" value="ATP synthase (C/AC39) subunit, domain 3"/>
    <property type="match status" value="1"/>
</dbReference>
<protein>
    <submittedName>
        <fullName evidence="3">Uncharacterized protein</fullName>
    </submittedName>
</protein>
<feature type="non-terminal residue" evidence="3">
    <location>
        <position position="1"/>
    </location>
</feature>
<accession>X1P6G5</accession>
<dbReference type="InterPro" id="IPR044911">
    <property type="entry name" value="V-type_ATPase_csu/dsu_dom_3"/>
</dbReference>
<sequence length="82" mass="9385">EALPQVEAQGLRVAEKVLDEIHLKICGWLALTKFFSIAPVLSYIYLKENEMKNLQAIIRLKADKVEPQKIKETIARVPKIEL</sequence>
<dbReference type="EMBL" id="BARV01017717">
    <property type="protein sequence ID" value="GAI26494.1"/>
    <property type="molecule type" value="Genomic_DNA"/>
</dbReference>
<evidence type="ECO:0000313" key="3">
    <source>
        <dbReference type="EMBL" id="GAI26494.1"/>
    </source>
</evidence>
<evidence type="ECO:0000256" key="2">
    <source>
        <dbReference type="ARBA" id="ARBA00023065"/>
    </source>
</evidence>
<evidence type="ECO:0000256" key="1">
    <source>
        <dbReference type="ARBA" id="ARBA00022448"/>
    </source>
</evidence>
<proteinExistence type="predicted"/>
<dbReference type="GO" id="GO:0046961">
    <property type="term" value="F:proton-transporting ATPase activity, rotational mechanism"/>
    <property type="evidence" value="ECO:0007669"/>
    <property type="project" value="InterPro"/>
</dbReference>
<gene>
    <name evidence="3" type="ORF">S06H3_30124</name>
</gene>
<keyword evidence="2" id="KW-0406">Ion transport</keyword>
<dbReference type="Pfam" id="PF01992">
    <property type="entry name" value="vATP-synt_AC39"/>
    <property type="match status" value="1"/>
</dbReference>
<reference evidence="3" key="1">
    <citation type="journal article" date="2014" name="Front. Microbiol.">
        <title>High frequency of phylogenetically diverse reductive dehalogenase-homologous genes in deep subseafloor sedimentary metagenomes.</title>
        <authorList>
            <person name="Kawai M."/>
            <person name="Futagami T."/>
            <person name="Toyoda A."/>
            <person name="Takaki Y."/>
            <person name="Nishi S."/>
            <person name="Hori S."/>
            <person name="Arai W."/>
            <person name="Tsubouchi T."/>
            <person name="Morono Y."/>
            <person name="Uchiyama I."/>
            <person name="Ito T."/>
            <person name="Fujiyama A."/>
            <person name="Inagaki F."/>
            <person name="Takami H."/>
        </authorList>
    </citation>
    <scope>NUCLEOTIDE SEQUENCE</scope>
    <source>
        <strain evidence="3">Expedition CK06-06</strain>
    </source>
</reference>
<dbReference type="InterPro" id="IPR036079">
    <property type="entry name" value="ATPase_csu/dsu_sf"/>
</dbReference>
<dbReference type="AlphaFoldDB" id="X1P6G5"/>
<organism evidence="3">
    <name type="scientific">marine sediment metagenome</name>
    <dbReference type="NCBI Taxonomy" id="412755"/>
    <lineage>
        <taxon>unclassified sequences</taxon>
        <taxon>metagenomes</taxon>
        <taxon>ecological metagenomes</taxon>
    </lineage>
</organism>
<dbReference type="SUPFAM" id="SSF103486">
    <property type="entry name" value="V-type ATP synthase subunit C"/>
    <property type="match status" value="1"/>
</dbReference>